<reference evidence="1" key="1">
    <citation type="submission" date="2010-09" db="EMBL/GenBank/DDBJ databases">
        <title>Complete sequence of chromosome2 of Burkholderia sp. CCGE1003.</title>
        <authorList>
            <consortium name="US DOE Joint Genome Institute"/>
            <person name="Lucas S."/>
            <person name="Copeland A."/>
            <person name="Lapidus A."/>
            <person name="Cheng J.-F."/>
            <person name="Bruce D."/>
            <person name="Goodwin L."/>
            <person name="Pitluck S."/>
            <person name="Daligault H."/>
            <person name="Davenport K."/>
            <person name="Detter J.C."/>
            <person name="Han C."/>
            <person name="Tapia R."/>
            <person name="Land M."/>
            <person name="Hauser L."/>
            <person name="Jeffries C."/>
            <person name="Kyrpides N."/>
            <person name="Ivanova N."/>
            <person name="Ovchinnikova G."/>
            <person name="Martinez-Romero E."/>
            <person name="Rogel M.A."/>
            <person name="Auchtung J."/>
            <person name="Tiedje J.M."/>
            <person name="Woyke T."/>
        </authorList>
    </citation>
    <scope>NUCLEOTIDE SEQUENCE</scope>
    <source>
        <strain evidence="1">CCGE1003</strain>
    </source>
</reference>
<sequence length="143" mass="15742">MRNWSGRLRQASATHRATKTELLPLPQRIRDVLSLEYHLQLEAMRAGAGSLMALQTLMRVAMAASMLVELGYGSGSGRTVADYENEASDAFAIGHEGRYAFSVATVKKFAALLTEHDAQLEVAPVRIIDQIARRLEEPNSSSR</sequence>
<dbReference type="EMBL" id="CP002218">
    <property type="protein sequence ID" value="ADN61969.1"/>
    <property type="molecule type" value="Genomic_DNA"/>
</dbReference>
<dbReference type="HOGENOM" id="CLU_109720_2_0_4"/>
<dbReference type="AlphaFoldDB" id="E1TIR0"/>
<accession>E1TIR0</accession>
<name>E1TIR0_BURSG</name>
<dbReference type="KEGG" id="bgf:BC1003_6074"/>
<protein>
    <recommendedName>
        <fullName evidence="2">Fis family transcriptional regulator</fullName>
    </recommendedName>
</protein>
<dbReference type="eggNOG" id="ENOG5031CW7">
    <property type="taxonomic scope" value="Bacteria"/>
</dbReference>
<evidence type="ECO:0000313" key="1">
    <source>
        <dbReference type="EMBL" id="ADN61969.1"/>
    </source>
</evidence>
<gene>
    <name evidence="1" type="ordered locus">BC1003_6074</name>
</gene>
<dbReference type="OrthoDB" id="9012348at2"/>
<evidence type="ECO:0008006" key="2">
    <source>
        <dbReference type="Google" id="ProtNLM"/>
    </source>
</evidence>
<organism evidence="1">
    <name type="scientific">Burkholderia sp. (strain CCGE1003)</name>
    <dbReference type="NCBI Taxonomy" id="640512"/>
    <lineage>
        <taxon>Bacteria</taxon>
        <taxon>Pseudomonadati</taxon>
        <taxon>Pseudomonadota</taxon>
        <taxon>Betaproteobacteria</taxon>
        <taxon>Burkholderiales</taxon>
        <taxon>Burkholderiaceae</taxon>
        <taxon>Burkholderia</taxon>
    </lineage>
</organism>
<proteinExistence type="predicted"/>
<dbReference type="STRING" id="640512.BC1003_6074"/>